<comment type="caution">
    <text evidence="1">The sequence shown here is derived from an EMBL/GenBank/DDBJ whole genome shotgun (WGS) entry which is preliminary data.</text>
</comment>
<gene>
    <name evidence="1" type="ORF">GCM10007923_06440</name>
</gene>
<dbReference type="RefSeq" id="WP_244765655.1">
    <property type="nucleotide sequence ID" value="NZ_BSOP01000005.1"/>
</dbReference>
<accession>A0ABQ5Z9H0</accession>
<dbReference type="Proteomes" id="UP001156702">
    <property type="component" value="Unassembled WGS sequence"/>
</dbReference>
<evidence type="ECO:0000313" key="2">
    <source>
        <dbReference type="Proteomes" id="UP001156702"/>
    </source>
</evidence>
<dbReference type="InterPro" id="IPR018772">
    <property type="entry name" value="Transcription_activator_HlyU"/>
</dbReference>
<evidence type="ECO:0000313" key="1">
    <source>
        <dbReference type="EMBL" id="GLR49439.1"/>
    </source>
</evidence>
<evidence type="ECO:0008006" key="3">
    <source>
        <dbReference type="Google" id="ProtNLM"/>
    </source>
</evidence>
<organism evidence="1 2">
    <name type="scientific">Shinella yambaruensis</name>
    <dbReference type="NCBI Taxonomy" id="415996"/>
    <lineage>
        <taxon>Bacteria</taxon>
        <taxon>Pseudomonadati</taxon>
        <taxon>Pseudomonadota</taxon>
        <taxon>Alphaproteobacteria</taxon>
        <taxon>Hyphomicrobiales</taxon>
        <taxon>Rhizobiaceae</taxon>
        <taxon>Shinella</taxon>
    </lineage>
</organism>
<dbReference type="Pfam" id="PF10115">
    <property type="entry name" value="HlyU"/>
    <property type="match status" value="1"/>
</dbReference>
<sequence length="104" mass="11340">MASFFSKLFGRGGDSAAPAKVAEETEAYNDLTLVAAPIAEGGQYRLAGRIEKRDGERVLTRSFIRADLFSSRDDTVASTFRKARQIVDQHGASLFGDGVENRQV</sequence>
<proteinExistence type="predicted"/>
<keyword evidence="2" id="KW-1185">Reference proteome</keyword>
<dbReference type="EMBL" id="BSOP01000005">
    <property type="protein sequence ID" value="GLR49439.1"/>
    <property type="molecule type" value="Genomic_DNA"/>
</dbReference>
<name>A0ABQ5Z9H0_9HYPH</name>
<reference evidence="2" key="1">
    <citation type="journal article" date="2019" name="Int. J. Syst. Evol. Microbiol.">
        <title>The Global Catalogue of Microorganisms (GCM) 10K type strain sequencing project: providing services to taxonomists for standard genome sequencing and annotation.</title>
        <authorList>
            <consortium name="The Broad Institute Genomics Platform"/>
            <consortium name="The Broad Institute Genome Sequencing Center for Infectious Disease"/>
            <person name="Wu L."/>
            <person name="Ma J."/>
        </authorList>
    </citation>
    <scope>NUCLEOTIDE SEQUENCE [LARGE SCALE GENOMIC DNA]</scope>
    <source>
        <strain evidence="2">NBRC 102122</strain>
    </source>
</reference>
<protein>
    <recommendedName>
        <fullName evidence="3">Transcriptional activator HlyU</fullName>
    </recommendedName>
</protein>